<dbReference type="InterPro" id="IPR011006">
    <property type="entry name" value="CheY-like_superfamily"/>
</dbReference>
<dbReference type="Gene3D" id="3.30.565.10">
    <property type="entry name" value="Histidine kinase-like ATPase, C-terminal domain"/>
    <property type="match status" value="1"/>
</dbReference>
<dbReference type="CDD" id="cd16922">
    <property type="entry name" value="HATPase_EvgS-ArcB-TorS-like"/>
    <property type="match status" value="1"/>
</dbReference>
<evidence type="ECO:0000313" key="17">
    <source>
        <dbReference type="EMBL" id="TWU31323.1"/>
    </source>
</evidence>
<feature type="modified residue" description="4-aspartylphosphate" evidence="11">
    <location>
        <position position="577"/>
    </location>
</feature>
<protein>
    <recommendedName>
        <fullName evidence="10">Sensory/regulatory protein RpfC</fullName>
        <ecNumber evidence="2">2.7.13.3</ecNumber>
    </recommendedName>
</protein>
<keyword evidence="18" id="KW-1185">Reference proteome</keyword>
<evidence type="ECO:0000256" key="6">
    <source>
        <dbReference type="ARBA" id="ARBA00022777"/>
    </source>
</evidence>
<dbReference type="PANTHER" id="PTHR45339:SF1">
    <property type="entry name" value="HYBRID SIGNAL TRANSDUCTION HISTIDINE KINASE J"/>
    <property type="match status" value="1"/>
</dbReference>
<dbReference type="SUPFAM" id="SSF55874">
    <property type="entry name" value="ATPase domain of HSP90 chaperone/DNA topoisomerase II/histidine kinase"/>
    <property type="match status" value="1"/>
</dbReference>
<reference evidence="17 18" key="1">
    <citation type="submission" date="2019-02" db="EMBL/GenBank/DDBJ databases">
        <title>Deep-cultivation of Planctomycetes and their phenomic and genomic characterization uncovers novel biology.</title>
        <authorList>
            <person name="Wiegand S."/>
            <person name="Jogler M."/>
            <person name="Boedeker C."/>
            <person name="Pinto D."/>
            <person name="Vollmers J."/>
            <person name="Rivas-Marin E."/>
            <person name="Kohn T."/>
            <person name="Peeters S.H."/>
            <person name="Heuer A."/>
            <person name="Rast P."/>
            <person name="Oberbeckmann S."/>
            <person name="Bunk B."/>
            <person name="Jeske O."/>
            <person name="Meyerdierks A."/>
            <person name="Storesund J.E."/>
            <person name="Kallscheuer N."/>
            <person name="Luecker S."/>
            <person name="Lage O.M."/>
            <person name="Pohl T."/>
            <person name="Merkel B.J."/>
            <person name="Hornburger P."/>
            <person name="Mueller R.-W."/>
            <person name="Bruemmer F."/>
            <person name="Labrenz M."/>
            <person name="Spormann A.M."/>
            <person name="Op Den Camp H."/>
            <person name="Overmann J."/>
            <person name="Amann R."/>
            <person name="Jetten M.S.M."/>
            <person name="Mascher T."/>
            <person name="Medema M.H."/>
            <person name="Devos D.P."/>
            <person name="Kaster A.-K."/>
            <person name="Ovreas L."/>
            <person name="Rohde M."/>
            <person name="Galperin M.Y."/>
            <person name="Jogler C."/>
        </authorList>
    </citation>
    <scope>NUCLEOTIDE SEQUENCE [LARGE SCALE GENOMIC DNA]</scope>
    <source>
        <strain evidence="17 18">Poly41</strain>
    </source>
</reference>
<dbReference type="InterPro" id="IPR000014">
    <property type="entry name" value="PAS"/>
</dbReference>
<evidence type="ECO:0000256" key="11">
    <source>
        <dbReference type="PROSITE-ProRule" id="PRU00169"/>
    </source>
</evidence>
<dbReference type="InterPro" id="IPR003661">
    <property type="entry name" value="HisK_dim/P_dom"/>
</dbReference>
<keyword evidence="5" id="KW-0547">Nucleotide-binding</keyword>
<comment type="caution">
    <text evidence="17">The sequence shown here is derived from an EMBL/GenBank/DDBJ whole genome shotgun (WGS) entry which is preliminary data.</text>
</comment>
<feature type="domain" description="Response regulatory" evidence="14">
    <location>
        <begin position="666"/>
        <end position="784"/>
    </location>
</feature>
<evidence type="ECO:0000256" key="4">
    <source>
        <dbReference type="ARBA" id="ARBA00022679"/>
    </source>
</evidence>
<dbReference type="CDD" id="cd17546">
    <property type="entry name" value="REC_hyHK_CKI1_RcsC-like"/>
    <property type="match status" value="1"/>
</dbReference>
<evidence type="ECO:0000256" key="2">
    <source>
        <dbReference type="ARBA" id="ARBA00012438"/>
    </source>
</evidence>
<dbReference type="NCBIfam" id="TIGR00229">
    <property type="entry name" value="sensory_box"/>
    <property type="match status" value="2"/>
</dbReference>
<dbReference type="Pfam" id="PF08448">
    <property type="entry name" value="PAS_4"/>
    <property type="match status" value="1"/>
</dbReference>
<dbReference type="PROSITE" id="PS50113">
    <property type="entry name" value="PAC"/>
    <property type="match status" value="2"/>
</dbReference>
<dbReference type="PROSITE" id="PS50112">
    <property type="entry name" value="PAS"/>
    <property type="match status" value="2"/>
</dbReference>
<name>A0A5C6D2A8_9BACT</name>
<dbReference type="InterPro" id="IPR013656">
    <property type="entry name" value="PAS_4"/>
</dbReference>
<evidence type="ECO:0000313" key="18">
    <source>
        <dbReference type="Proteomes" id="UP000319143"/>
    </source>
</evidence>
<dbReference type="SMART" id="SM00388">
    <property type="entry name" value="HisKA"/>
    <property type="match status" value="1"/>
</dbReference>
<dbReference type="CDD" id="cd00130">
    <property type="entry name" value="PAS"/>
    <property type="match status" value="2"/>
</dbReference>
<dbReference type="InterPro" id="IPR001789">
    <property type="entry name" value="Sig_transdc_resp-reg_receiver"/>
</dbReference>
<dbReference type="InterPro" id="IPR003594">
    <property type="entry name" value="HATPase_dom"/>
</dbReference>
<feature type="domain" description="PAC" evidence="16">
    <location>
        <begin position="96"/>
        <end position="148"/>
    </location>
</feature>
<dbReference type="SMART" id="SM00448">
    <property type="entry name" value="REC"/>
    <property type="match status" value="2"/>
</dbReference>
<dbReference type="PRINTS" id="PR00344">
    <property type="entry name" value="BCTRLSENSOR"/>
</dbReference>
<dbReference type="GO" id="GO:0000155">
    <property type="term" value="F:phosphorelay sensor kinase activity"/>
    <property type="evidence" value="ECO:0007669"/>
    <property type="project" value="InterPro"/>
</dbReference>
<dbReference type="FunFam" id="3.30.565.10:FF:000010">
    <property type="entry name" value="Sensor histidine kinase RcsC"/>
    <property type="match status" value="1"/>
</dbReference>
<evidence type="ECO:0000259" key="14">
    <source>
        <dbReference type="PROSITE" id="PS50110"/>
    </source>
</evidence>
<dbReference type="SMART" id="SM00086">
    <property type="entry name" value="PAC"/>
    <property type="match status" value="1"/>
</dbReference>
<dbReference type="InterPro" id="IPR035965">
    <property type="entry name" value="PAS-like_dom_sf"/>
</dbReference>
<evidence type="ECO:0000256" key="5">
    <source>
        <dbReference type="ARBA" id="ARBA00022741"/>
    </source>
</evidence>
<dbReference type="InterPro" id="IPR004358">
    <property type="entry name" value="Sig_transdc_His_kin-like_C"/>
</dbReference>
<comment type="catalytic activity">
    <reaction evidence="1">
        <text>ATP + protein L-histidine = ADP + protein N-phospho-L-histidine.</text>
        <dbReference type="EC" id="2.7.13.3"/>
    </reaction>
</comment>
<keyword evidence="3 11" id="KW-0597">Phosphoprotein</keyword>
<dbReference type="PROSITE" id="PS50109">
    <property type="entry name" value="HIS_KIN"/>
    <property type="match status" value="1"/>
</dbReference>
<feature type="domain" description="PAS" evidence="15">
    <location>
        <begin position="21"/>
        <end position="94"/>
    </location>
</feature>
<dbReference type="PROSITE" id="PS50110">
    <property type="entry name" value="RESPONSE_REGULATORY"/>
    <property type="match status" value="2"/>
</dbReference>
<dbReference type="InterPro" id="IPR036890">
    <property type="entry name" value="HATPase_C_sf"/>
</dbReference>
<gene>
    <name evidence="17" type="primary">barA_8</name>
    <name evidence="17" type="ORF">Poly41_61920</name>
</gene>
<dbReference type="Gene3D" id="1.10.287.130">
    <property type="match status" value="1"/>
</dbReference>
<dbReference type="InterPro" id="IPR036097">
    <property type="entry name" value="HisK_dim/P_sf"/>
</dbReference>
<dbReference type="Pfam" id="PF00072">
    <property type="entry name" value="Response_reg"/>
    <property type="match status" value="2"/>
</dbReference>
<dbReference type="Pfam" id="PF02518">
    <property type="entry name" value="HATPase_c"/>
    <property type="match status" value="1"/>
</dbReference>
<dbReference type="FunFam" id="1.10.287.130:FF:000002">
    <property type="entry name" value="Two-component osmosensing histidine kinase"/>
    <property type="match status" value="1"/>
</dbReference>
<dbReference type="Pfam" id="PF08447">
    <property type="entry name" value="PAS_3"/>
    <property type="match status" value="1"/>
</dbReference>
<evidence type="ECO:0000256" key="12">
    <source>
        <dbReference type="SAM" id="Coils"/>
    </source>
</evidence>
<feature type="domain" description="Response regulatory" evidence="14">
    <location>
        <begin position="523"/>
        <end position="644"/>
    </location>
</feature>
<feature type="domain" description="Histidine kinase" evidence="13">
    <location>
        <begin position="285"/>
        <end position="506"/>
    </location>
</feature>
<organism evidence="17 18">
    <name type="scientific">Novipirellula artificiosorum</name>
    <dbReference type="NCBI Taxonomy" id="2528016"/>
    <lineage>
        <taxon>Bacteria</taxon>
        <taxon>Pseudomonadati</taxon>
        <taxon>Planctomycetota</taxon>
        <taxon>Planctomycetia</taxon>
        <taxon>Pirellulales</taxon>
        <taxon>Pirellulaceae</taxon>
        <taxon>Novipirellula</taxon>
    </lineage>
</organism>
<comment type="subunit">
    <text evidence="9">At low DSF concentrations, interacts with RpfF.</text>
</comment>
<keyword evidence="4 17" id="KW-0808">Transferase</keyword>
<evidence type="ECO:0000256" key="10">
    <source>
        <dbReference type="ARBA" id="ARBA00068150"/>
    </source>
</evidence>
<dbReference type="InterPro" id="IPR001610">
    <property type="entry name" value="PAC"/>
</dbReference>
<dbReference type="Gene3D" id="3.40.50.2300">
    <property type="match status" value="2"/>
</dbReference>
<evidence type="ECO:0000256" key="7">
    <source>
        <dbReference type="ARBA" id="ARBA00022840"/>
    </source>
</evidence>
<evidence type="ECO:0000256" key="1">
    <source>
        <dbReference type="ARBA" id="ARBA00000085"/>
    </source>
</evidence>
<proteinExistence type="predicted"/>
<dbReference type="InterPro" id="IPR013655">
    <property type="entry name" value="PAS_fold_3"/>
</dbReference>
<dbReference type="PANTHER" id="PTHR45339">
    <property type="entry name" value="HYBRID SIGNAL TRANSDUCTION HISTIDINE KINASE J"/>
    <property type="match status" value="1"/>
</dbReference>
<dbReference type="CDD" id="cd00082">
    <property type="entry name" value="HisKA"/>
    <property type="match status" value="1"/>
</dbReference>
<keyword evidence="6 17" id="KW-0418">Kinase</keyword>
<sequence>MVRIVDIYTSFDGLGVVRPKKDLLIKTLINAAKHLVWFTSVDGSQLLYINRVAERIYGRQLKKLISNPNYWIDAVHPDDRSGVLSNLSTLLERKHIEQDYRVVRPDGSVIWLHDRVSVIHDANHQPQYIGGIGTDISQIRESEALYSSLVERMPMNVVRKDTKGRVVFANQMYCQFLGRTLKEMVGKSDADLYPAELAKQYREADRSVLKTGEVLNRIESHVRPDGETHYFEKLKGPVHDAAGKISGIQVMFWDVTERIRAEQEVQDAREMAEQANRAKSEFLANMSHEIRTPMNGIIGMTELLLNTEPTAEQRDYLNMVKQSADSLLRLLNDILDFSKIEAGKLDLEDRPFSLRDCIGHTVRTLGLRAGEKGLDLLCHFDPNLPDQLVGDAGRLGQIVVNIVGNAIKFTEQGEVEVDVSGEVTSDRSILLQFSIRDTGIGIPKDRQEAIFESFRQADTSTNRRFGGTGLGLTISTQLVEMMNGRIWIESEIDQGTTFHFTARFDVHDEQPQPDGSELLRGFPILVVDNNPTNLHILDELLRGWDLEVTAVDSGSKGIDELKRAADAGRPYKIVILDCRMPEVDGFDVATFMREEQGGEDYHTIMISSAAKPGDVERCRSLAIARYMQKPVVQSDLLGAMLQVTGNEHIKRNGLSGDSKNEIRKLKILLAEDGLVNQKVAIGLLKGLGHEVVLASDGVEAVAALDKQQFDLVLMDVQMPRLDGLEATQIIRQNEQAIERHTPIVAMTAGAMKGDEEHCLASGMDGYISKPIDPTLLAETIGKCVKE</sequence>
<dbReference type="InterPro" id="IPR000700">
    <property type="entry name" value="PAS-assoc_C"/>
</dbReference>
<evidence type="ECO:0000259" key="15">
    <source>
        <dbReference type="PROSITE" id="PS50112"/>
    </source>
</evidence>
<feature type="coiled-coil region" evidence="12">
    <location>
        <begin position="258"/>
        <end position="285"/>
    </location>
</feature>
<dbReference type="Gene3D" id="3.30.450.20">
    <property type="entry name" value="PAS domain"/>
    <property type="match status" value="2"/>
</dbReference>
<dbReference type="Proteomes" id="UP000319143">
    <property type="component" value="Unassembled WGS sequence"/>
</dbReference>
<dbReference type="SUPFAM" id="SSF52172">
    <property type="entry name" value="CheY-like"/>
    <property type="match status" value="2"/>
</dbReference>
<dbReference type="GO" id="GO:0005524">
    <property type="term" value="F:ATP binding"/>
    <property type="evidence" value="ECO:0007669"/>
    <property type="project" value="UniProtKB-KW"/>
</dbReference>
<dbReference type="SMART" id="SM00387">
    <property type="entry name" value="HATPase_c"/>
    <property type="match status" value="1"/>
</dbReference>
<dbReference type="EMBL" id="SJPV01000017">
    <property type="protein sequence ID" value="TWU31323.1"/>
    <property type="molecule type" value="Genomic_DNA"/>
</dbReference>
<dbReference type="InterPro" id="IPR005467">
    <property type="entry name" value="His_kinase_dom"/>
</dbReference>
<dbReference type="SUPFAM" id="SSF55785">
    <property type="entry name" value="PYP-like sensor domain (PAS domain)"/>
    <property type="match status" value="2"/>
</dbReference>
<dbReference type="Pfam" id="PF00512">
    <property type="entry name" value="HisKA"/>
    <property type="match status" value="1"/>
</dbReference>
<evidence type="ECO:0000259" key="16">
    <source>
        <dbReference type="PROSITE" id="PS50113"/>
    </source>
</evidence>
<keyword evidence="8" id="KW-0902">Two-component regulatory system</keyword>
<evidence type="ECO:0000256" key="8">
    <source>
        <dbReference type="ARBA" id="ARBA00023012"/>
    </source>
</evidence>
<dbReference type="AlphaFoldDB" id="A0A5C6D2A8"/>
<feature type="modified residue" description="4-aspartylphosphate" evidence="11">
    <location>
        <position position="715"/>
    </location>
</feature>
<evidence type="ECO:0000256" key="9">
    <source>
        <dbReference type="ARBA" id="ARBA00064003"/>
    </source>
</evidence>
<evidence type="ECO:0000256" key="3">
    <source>
        <dbReference type="ARBA" id="ARBA00022553"/>
    </source>
</evidence>
<keyword evidence="7" id="KW-0067">ATP-binding</keyword>
<dbReference type="OrthoDB" id="9762493at2"/>
<feature type="domain" description="PAS" evidence="15">
    <location>
        <begin position="142"/>
        <end position="212"/>
    </location>
</feature>
<accession>A0A5C6D2A8</accession>
<dbReference type="SMART" id="SM00091">
    <property type="entry name" value="PAS"/>
    <property type="match status" value="2"/>
</dbReference>
<dbReference type="EC" id="2.7.13.3" evidence="2"/>
<keyword evidence="12" id="KW-0175">Coiled coil</keyword>
<feature type="domain" description="PAC" evidence="16">
    <location>
        <begin position="212"/>
        <end position="267"/>
    </location>
</feature>
<dbReference type="SUPFAM" id="SSF47384">
    <property type="entry name" value="Homodimeric domain of signal transducing histidine kinase"/>
    <property type="match status" value="1"/>
</dbReference>
<evidence type="ECO:0000259" key="13">
    <source>
        <dbReference type="PROSITE" id="PS50109"/>
    </source>
</evidence>